<keyword evidence="7 11" id="KW-0862">Zinc</keyword>
<proteinExistence type="inferred from homology"/>
<keyword evidence="5 11" id="KW-0479">Metal-binding</keyword>
<protein>
    <recommendedName>
        <fullName evidence="12">Extracellular metalloproteinase</fullName>
        <ecNumber evidence="12">3.4.24.-</ecNumber>
    </recommendedName>
    <alternativeName>
        <fullName evidence="12">Fungalysin</fullName>
    </alternativeName>
</protein>
<evidence type="ECO:0000256" key="7">
    <source>
        <dbReference type="ARBA" id="ARBA00022833"/>
    </source>
</evidence>
<dbReference type="Gene3D" id="3.10.170.10">
    <property type="match status" value="1"/>
</dbReference>
<dbReference type="AlphaFoldDB" id="A0A550CT14"/>
<evidence type="ECO:0000256" key="5">
    <source>
        <dbReference type="ARBA" id="ARBA00022723"/>
    </source>
</evidence>
<evidence type="ECO:0000256" key="3">
    <source>
        <dbReference type="ARBA" id="ARBA00022525"/>
    </source>
</evidence>
<comment type="caution">
    <text evidence="13">The sequence shown here is derived from an EMBL/GenBank/DDBJ whole genome shotgun (WGS) entry which is preliminary data.</text>
</comment>
<evidence type="ECO:0000256" key="2">
    <source>
        <dbReference type="ARBA" id="ARBA00006006"/>
    </source>
</evidence>
<evidence type="ECO:0000313" key="14">
    <source>
        <dbReference type="Proteomes" id="UP000320762"/>
    </source>
</evidence>
<dbReference type="EMBL" id="VDMD01000002">
    <property type="protein sequence ID" value="TRM67936.1"/>
    <property type="molecule type" value="Genomic_DNA"/>
</dbReference>
<evidence type="ECO:0000256" key="9">
    <source>
        <dbReference type="ARBA" id="ARBA00023145"/>
    </source>
</evidence>
<keyword evidence="3 12" id="KW-0964">Secreted</keyword>
<evidence type="ECO:0000256" key="10">
    <source>
        <dbReference type="PIRSR" id="PIRSR601842-1"/>
    </source>
</evidence>
<dbReference type="GO" id="GO:0008270">
    <property type="term" value="F:zinc ion binding"/>
    <property type="evidence" value="ECO:0007669"/>
    <property type="project" value="InterPro"/>
</dbReference>
<dbReference type="Pfam" id="PF02128">
    <property type="entry name" value="Peptidase_M36"/>
    <property type="match status" value="1"/>
</dbReference>
<keyword evidence="12" id="KW-0732">Signal</keyword>
<feature type="active site" evidence="10">
    <location>
        <position position="400"/>
    </location>
</feature>
<dbReference type="EC" id="3.4.24.-" evidence="12"/>
<dbReference type="InterPro" id="IPR001842">
    <property type="entry name" value="Peptidase_M36"/>
</dbReference>
<feature type="chain" id="PRO_5022269066" description="Extracellular metalloproteinase" evidence="12">
    <location>
        <begin position="17"/>
        <end position="594"/>
    </location>
</feature>
<feature type="signal peptide" evidence="12">
    <location>
        <begin position="1"/>
        <end position="16"/>
    </location>
</feature>
<dbReference type="SUPFAM" id="SSF55486">
    <property type="entry name" value="Metalloproteases ('zincins'), catalytic domain"/>
    <property type="match status" value="1"/>
</dbReference>
<dbReference type="OrthoDB" id="3227768at2759"/>
<evidence type="ECO:0000256" key="8">
    <source>
        <dbReference type="ARBA" id="ARBA00023049"/>
    </source>
</evidence>
<keyword evidence="9 12" id="KW-0865">Zymogen</keyword>
<reference evidence="13 14" key="1">
    <citation type="journal article" date="2019" name="New Phytol.">
        <title>Comparative genomics reveals unique wood-decay strategies and fruiting body development in the Schizophyllaceae.</title>
        <authorList>
            <person name="Almasi E."/>
            <person name="Sahu N."/>
            <person name="Krizsan K."/>
            <person name="Balint B."/>
            <person name="Kovacs G.M."/>
            <person name="Kiss B."/>
            <person name="Cseklye J."/>
            <person name="Drula E."/>
            <person name="Henrissat B."/>
            <person name="Nagy I."/>
            <person name="Chovatia M."/>
            <person name="Adam C."/>
            <person name="LaButti K."/>
            <person name="Lipzen A."/>
            <person name="Riley R."/>
            <person name="Grigoriev I.V."/>
            <person name="Nagy L.G."/>
        </authorList>
    </citation>
    <scope>NUCLEOTIDE SEQUENCE [LARGE SCALE GENOMIC DNA]</scope>
    <source>
        <strain evidence="13 14">NL-1724</strain>
    </source>
</reference>
<dbReference type="PANTHER" id="PTHR33478:SF1">
    <property type="entry name" value="EXTRACELLULAR METALLOPROTEINASE MEP"/>
    <property type="match status" value="1"/>
</dbReference>
<dbReference type="GO" id="GO:0004222">
    <property type="term" value="F:metalloendopeptidase activity"/>
    <property type="evidence" value="ECO:0007669"/>
    <property type="project" value="InterPro"/>
</dbReference>
<organism evidence="13 14">
    <name type="scientific">Schizophyllum amplum</name>
    <dbReference type="NCBI Taxonomy" id="97359"/>
    <lineage>
        <taxon>Eukaryota</taxon>
        <taxon>Fungi</taxon>
        <taxon>Dikarya</taxon>
        <taxon>Basidiomycota</taxon>
        <taxon>Agaricomycotina</taxon>
        <taxon>Agaricomycetes</taxon>
        <taxon>Agaricomycetidae</taxon>
        <taxon>Agaricales</taxon>
        <taxon>Schizophyllaceae</taxon>
        <taxon>Schizophyllum</taxon>
    </lineage>
</organism>
<evidence type="ECO:0000256" key="4">
    <source>
        <dbReference type="ARBA" id="ARBA00022670"/>
    </source>
</evidence>
<dbReference type="CDD" id="cd09596">
    <property type="entry name" value="M36"/>
    <property type="match status" value="1"/>
</dbReference>
<dbReference type="PANTHER" id="PTHR33478">
    <property type="entry name" value="EXTRACELLULAR METALLOPROTEINASE MEP"/>
    <property type="match status" value="1"/>
</dbReference>
<dbReference type="InterPro" id="IPR050371">
    <property type="entry name" value="Fungal_virulence_M36"/>
</dbReference>
<keyword evidence="6 12" id="KW-0378">Hydrolase</keyword>
<evidence type="ECO:0000256" key="1">
    <source>
        <dbReference type="ARBA" id="ARBA00004613"/>
    </source>
</evidence>
<feature type="binding site" evidence="11">
    <location>
        <position position="428"/>
    </location>
    <ligand>
        <name>Zn(2+)</name>
        <dbReference type="ChEBI" id="CHEBI:29105"/>
        <note>catalytic</note>
    </ligand>
</feature>
<dbReference type="InterPro" id="IPR027268">
    <property type="entry name" value="Peptidase_M4/M1_CTD_sf"/>
</dbReference>
<gene>
    <name evidence="13" type="ORF">BD626DRAFT_626316</name>
</gene>
<comment type="cofactor">
    <cofactor evidence="11">
        <name>Zn(2+)</name>
        <dbReference type="ChEBI" id="CHEBI:29105"/>
    </cofactor>
    <text evidence="11">Binds 1 zinc ion per subunit.</text>
</comment>
<accession>A0A550CT14</accession>
<dbReference type="GO" id="GO:0005615">
    <property type="term" value="C:extracellular space"/>
    <property type="evidence" value="ECO:0007669"/>
    <property type="project" value="InterPro"/>
</dbReference>
<keyword evidence="8 12" id="KW-0482">Metalloprotease</keyword>
<name>A0A550CT14_9AGAR</name>
<keyword evidence="4 12" id="KW-0645">Protease</keyword>
<comment type="similarity">
    <text evidence="2 12">Belongs to the peptidase M36 family.</text>
</comment>
<dbReference type="PRINTS" id="PR00999">
    <property type="entry name" value="FUNGALYSIN"/>
</dbReference>
<feature type="binding site" evidence="11">
    <location>
        <position position="403"/>
    </location>
    <ligand>
        <name>Zn(2+)</name>
        <dbReference type="ChEBI" id="CHEBI:29105"/>
        <note>catalytic</note>
    </ligand>
</feature>
<comment type="subcellular location">
    <subcellularLocation>
        <location evidence="1 12">Secreted</location>
    </subcellularLocation>
</comment>
<dbReference type="Proteomes" id="UP000320762">
    <property type="component" value="Unassembled WGS sequence"/>
</dbReference>
<feature type="binding site" evidence="11">
    <location>
        <position position="399"/>
    </location>
    <ligand>
        <name>Zn(2+)</name>
        <dbReference type="ChEBI" id="CHEBI:29105"/>
        <note>catalytic</note>
    </ligand>
</feature>
<evidence type="ECO:0000256" key="12">
    <source>
        <dbReference type="RuleBase" id="RU364017"/>
    </source>
</evidence>
<evidence type="ECO:0000256" key="6">
    <source>
        <dbReference type="ARBA" id="ARBA00022801"/>
    </source>
</evidence>
<dbReference type="Gene3D" id="1.10.390.10">
    <property type="entry name" value="Neutral Protease Domain 2"/>
    <property type="match status" value="1"/>
</dbReference>
<evidence type="ECO:0000256" key="11">
    <source>
        <dbReference type="PIRSR" id="PIRSR601842-2"/>
    </source>
</evidence>
<evidence type="ECO:0000313" key="13">
    <source>
        <dbReference type="EMBL" id="TRM67936.1"/>
    </source>
</evidence>
<keyword evidence="14" id="KW-1185">Reference proteome</keyword>
<sequence length="594" mass="64783">MLSAVALALACSSVGAAPWTAPAKHSTHRLRQISPTLVLESYHPPTTYKTFGKGLEDTHAARVKRDGIEAAATSFIATQLGLDEAVVNYKSGYAGAGSGVHYGYIHQAHDRIPFINAVANVAFKDDKVVSFGHSFVSTDNIASSTPSIEIDSFISDIEMQLDGTYNDHSSLEYLVKSDGSVVLVHVVQIQNEATHVWYEAMVDAHSGELVSVTDFLAHASYTVLPVTKVVPTEGFETVVDPALTVASPYGWHAWSDNSTEINTTGNNVIAYKGSWDTGTVEQSADGLVFDYTYNLDAEPADGNNTQAAVVNAFYLMNMLHDVSYIYGFTEEAFNFQWSNFDKGGLNGDRINMNVQSDLSTNNAGFTTPPDGQAGNCYMFLWTYTTPLHDGDMENDIALHEGTHGISNRLTGGGTARCLQSNEAGGMGEGWSDAMAEWMHWTNDEVTDFTMGVWVVGNSTGERSHPYSTNATVNPLRYSSIQELDEVHDIGEVWANMLHNVYAALVEEFGWDADFKTHADSDKGNVVFMHLFIDGLALQPCNPTMVDARDAWIQADENRYDGAHACTVWKAFASRGLGVNAADYTDDESVPEECQ</sequence>
<feature type="binding site" evidence="11">
    <location>
        <position position="218"/>
    </location>
    <ligand>
        <name>Zn(2+)</name>
        <dbReference type="ChEBI" id="CHEBI:29105"/>
        <note>catalytic</note>
    </ligand>
</feature>
<dbReference type="GO" id="GO:0006508">
    <property type="term" value="P:proteolysis"/>
    <property type="evidence" value="ECO:0007669"/>
    <property type="project" value="UniProtKB-KW"/>
</dbReference>